<evidence type="ECO:0000256" key="10">
    <source>
        <dbReference type="ARBA" id="ARBA00023143"/>
    </source>
</evidence>
<dbReference type="STRING" id="163.SAMN04487775_102143"/>
<reference evidence="14 15" key="1">
    <citation type="submission" date="2016-10" db="EMBL/GenBank/DDBJ databases">
        <authorList>
            <person name="de Groot N.N."/>
        </authorList>
    </citation>
    <scope>NUCLEOTIDE SEQUENCE [LARGE SCALE GENOMIC DNA]</scope>
    <source>
        <strain evidence="14 15">B25</strain>
    </source>
</reference>
<dbReference type="GO" id="GO:0044781">
    <property type="term" value="P:bacterial-type flagellum organization"/>
    <property type="evidence" value="ECO:0007669"/>
    <property type="project" value="UniProtKB-UniRule"/>
</dbReference>
<keyword evidence="13" id="KW-0732">Signal</keyword>
<feature type="transmembrane region" description="Helical" evidence="12">
    <location>
        <begin position="219"/>
        <end position="243"/>
    </location>
</feature>
<evidence type="ECO:0000256" key="2">
    <source>
        <dbReference type="ARBA" id="ARBA00021714"/>
    </source>
</evidence>
<keyword evidence="5 12" id="KW-0812">Transmembrane</keyword>
<dbReference type="NCBIfam" id="NF009438">
    <property type="entry name" value="PRK12797.1"/>
    <property type="match status" value="1"/>
</dbReference>
<keyword evidence="15" id="KW-1185">Reference proteome</keyword>
<proteinExistence type="inferred from homology"/>
<keyword evidence="9 12" id="KW-0472">Membrane</keyword>
<dbReference type="GO" id="GO:0005886">
    <property type="term" value="C:plasma membrane"/>
    <property type="evidence" value="ECO:0007669"/>
    <property type="project" value="UniProtKB-SubCell"/>
</dbReference>
<dbReference type="AlphaFoldDB" id="A0A1H9J079"/>
<dbReference type="OrthoDB" id="9805111at2"/>
<dbReference type="PRINTS" id="PR00951">
    <property type="entry name" value="FLGBIOSNFLIP"/>
</dbReference>
<dbReference type="NCBIfam" id="TIGR01103">
    <property type="entry name" value="fliP"/>
    <property type="match status" value="1"/>
</dbReference>
<dbReference type="PANTHER" id="PTHR30587:SF0">
    <property type="entry name" value="FLAGELLAR BIOSYNTHETIC PROTEIN FLIP"/>
    <property type="match status" value="1"/>
</dbReference>
<evidence type="ECO:0000313" key="15">
    <source>
        <dbReference type="Proteomes" id="UP000182360"/>
    </source>
</evidence>
<dbReference type="InterPro" id="IPR005837">
    <property type="entry name" value="FliP"/>
</dbReference>
<dbReference type="Pfam" id="PF00813">
    <property type="entry name" value="FliP"/>
    <property type="match status" value="1"/>
</dbReference>
<keyword evidence="6 12" id="KW-1005">Bacterial flagellum biogenesis</keyword>
<dbReference type="GO" id="GO:0009425">
    <property type="term" value="C:bacterial-type flagellum basal body"/>
    <property type="evidence" value="ECO:0007669"/>
    <property type="project" value="UniProtKB-SubCell"/>
</dbReference>
<keyword evidence="8 12" id="KW-1133">Transmembrane helix</keyword>
<dbReference type="PRINTS" id="PR01302">
    <property type="entry name" value="TYPE3IMPPROT"/>
</dbReference>
<accession>A0A1H9J079</accession>
<evidence type="ECO:0000256" key="12">
    <source>
        <dbReference type="RuleBase" id="RU362069"/>
    </source>
</evidence>
<evidence type="ECO:0000256" key="9">
    <source>
        <dbReference type="ARBA" id="ARBA00023136"/>
    </source>
</evidence>
<dbReference type="GO" id="GO:0009306">
    <property type="term" value="P:protein secretion"/>
    <property type="evidence" value="ECO:0007669"/>
    <property type="project" value="UniProtKB-UniRule"/>
</dbReference>
<evidence type="ECO:0000256" key="11">
    <source>
        <dbReference type="ARBA" id="ARBA00023225"/>
    </source>
</evidence>
<dbReference type="InterPro" id="IPR005838">
    <property type="entry name" value="T3SS_IM_P"/>
</dbReference>
<feature type="transmembrane region" description="Helical" evidence="12">
    <location>
        <begin position="255"/>
        <end position="272"/>
    </location>
</feature>
<evidence type="ECO:0000313" key="14">
    <source>
        <dbReference type="EMBL" id="SEQ80461.1"/>
    </source>
</evidence>
<comment type="subcellular location">
    <subcellularLocation>
        <location evidence="12">Cell membrane</location>
        <topology evidence="12">Multi-pass membrane protein</topology>
    </subcellularLocation>
    <subcellularLocation>
        <location evidence="12">Bacterial flagellum basal body</location>
    </subcellularLocation>
</comment>
<keyword evidence="14" id="KW-0969">Cilium</keyword>
<keyword evidence="11 12" id="KW-1006">Bacterial flagellum protein export</keyword>
<feature type="signal peptide" evidence="13">
    <location>
        <begin position="1"/>
        <end position="27"/>
    </location>
</feature>
<dbReference type="RefSeq" id="WP_074645214.1">
    <property type="nucleotide sequence ID" value="NZ_FOFU01000011.1"/>
</dbReference>
<feature type="transmembrane region" description="Helical" evidence="12">
    <location>
        <begin position="74"/>
        <end position="97"/>
    </location>
</feature>
<evidence type="ECO:0000256" key="8">
    <source>
        <dbReference type="ARBA" id="ARBA00022989"/>
    </source>
</evidence>
<dbReference type="EMBL" id="FOFU01000011">
    <property type="protein sequence ID" value="SEQ80461.1"/>
    <property type="molecule type" value="Genomic_DNA"/>
</dbReference>
<feature type="chain" id="PRO_5010303950" description="Flagellar biosynthetic protein FliP" evidence="13">
    <location>
        <begin position="28"/>
        <end position="277"/>
    </location>
</feature>
<organism evidence="14 15">
    <name type="scientific">Treponema bryantii</name>
    <dbReference type="NCBI Taxonomy" id="163"/>
    <lineage>
        <taxon>Bacteria</taxon>
        <taxon>Pseudomonadati</taxon>
        <taxon>Spirochaetota</taxon>
        <taxon>Spirochaetia</taxon>
        <taxon>Spirochaetales</taxon>
        <taxon>Treponemataceae</taxon>
        <taxon>Treponema</taxon>
    </lineage>
</organism>
<sequence>MKSKKSLKIIFLSFALFIFTQGSLLYAQNNNFPQGSTQGTTQMNPNVRNSVVPNIAVQITEPQTGKEVAFSVRLLLLLTILTLAPSILILVTCFLRFSIVLDFIKRALSLQQVPPTSVLNGIAFFMTIFVMWPTFTKVYDNAYKPLSNSEITIEQAYHEAEAPLRMFMYEQMAGDTSYIKMFMNMAKLEKPNTLADVPTHILVPAYILHELTVAFKIGVILYIPFIIIDMVVASILMAMGMMMLPPVQISMPFKLILFVLVDGWGLLTQQLFNSVIH</sequence>
<evidence type="ECO:0000256" key="3">
    <source>
        <dbReference type="ARBA" id="ARBA00022448"/>
    </source>
</evidence>
<keyword evidence="10" id="KW-0975">Bacterial flagellum</keyword>
<comment type="function">
    <text evidence="12">Plays a role in the flagellum-specific transport system.</text>
</comment>
<evidence type="ECO:0000256" key="1">
    <source>
        <dbReference type="ARBA" id="ARBA00006257"/>
    </source>
</evidence>
<dbReference type="Proteomes" id="UP000182360">
    <property type="component" value="Unassembled WGS sequence"/>
</dbReference>
<evidence type="ECO:0000256" key="6">
    <source>
        <dbReference type="ARBA" id="ARBA00022795"/>
    </source>
</evidence>
<keyword evidence="14" id="KW-0282">Flagellum</keyword>
<protein>
    <recommendedName>
        <fullName evidence="2 12">Flagellar biosynthetic protein FliP</fullName>
    </recommendedName>
</protein>
<gene>
    <name evidence="12" type="primary">fliP</name>
    <name evidence="14" type="ORF">SAMN04487977_11128</name>
</gene>
<comment type="similarity">
    <text evidence="1 12">Belongs to the FliP/MopC/SpaP family.</text>
</comment>
<evidence type="ECO:0000256" key="7">
    <source>
        <dbReference type="ARBA" id="ARBA00022927"/>
    </source>
</evidence>
<keyword evidence="4 12" id="KW-1003">Cell membrane</keyword>
<evidence type="ECO:0000256" key="13">
    <source>
        <dbReference type="SAM" id="SignalP"/>
    </source>
</evidence>
<evidence type="ECO:0000256" key="5">
    <source>
        <dbReference type="ARBA" id="ARBA00022692"/>
    </source>
</evidence>
<feature type="transmembrane region" description="Helical" evidence="12">
    <location>
        <begin position="118"/>
        <end position="135"/>
    </location>
</feature>
<keyword evidence="14" id="KW-0966">Cell projection</keyword>
<dbReference type="PROSITE" id="PS01061">
    <property type="entry name" value="FLIP_2"/>
    <property type="match status" value="1"/>
</dbReference>
<dbReference type="PANTHER" id="PTHR30587">
    <property type="entry name" value="FLAGELLAR BIOSYNTHETIC PROTEIN FLIP"/>
    <property type="match status" value="1"/>
</dbReference>
<name>A0A1H9J079_9SPIR</name>
<keyword evidence="3 12" id="KW-0813">Transport</keyword>
<evidence type="ECO:0000256" key="4">
    <source>
        <dbReference type="ARBA" id="ARBA00022475"/>
    </source>
</evidence>
<keyword evidence="7 12" id="KW-0653">Protein transport</keyword>